<reference evidence="2 3" key="1">
    <citation type="journal article" date="2008" name="Genome Res.">
        <title>Insights from the complete genome sequence of Mycobacterium marinum on the evolution of Mycobacterium tuberculosis.</title>
        <authorList>
            <person name="Stinear T.P."/>
            <person name="Seemann T."/>
            <person name="Harrison P.F."/>
            <person name="Jenkin G.A."/>
            <person name="Davies J.K."/>
            <person name="Johnson P.D."/>
            <person name="Abdellah Z."/>
            <person name="Arrowsmith C."/>
            <person name="Chillingworth T."/>
            <person name="Churcher C."/>
            <person name="Clarke K."/>
            <person name="Cronin A."/>
            <person name="Davis P."/>
            <person name="Goodhead I."/>
            <person name="Holroyd N."/>
            <person name="Jagels K."/>
            <person name="Lord A."/>
            <person name="Moule S."/>
            <person name="Mungall K."/>
            <person name="Norbertczak H."/>
            <person name="Quail M.A."/>
            <person name="Rabbinowitsch E."/>
            <person name="Walker D."/>
            <person name="White B."/>
            <person name="Whitehead S."/>
            <person name="Small P.L."/>
            <person name="Brosch R."/>
            <person name="Ramakrishnan L."/>
            <person name="Fischbach M.A."/>
            <person name="Parkhill J."/>
            <person name="Cole S.T."/>
        </authorList>
    </citation>
    <scope>NUCLEOTIDE SEQUENCE [LARGE SCALE GENOMIC DNA]</scope>
    <source>
        <strain evidence="3">ATCC BAA-535 / M</strain>
    </source>
</reference>
<dbReference type="Proteomes" id="UP000001190">
    <property type="component" value="Chromosome"/>
</dbReference>
<dbReference type="EMBL" id="CP000854">
    <property type="protein sequence ID" value="ACC43728.1"/>
    <property type="molecule type" value="Genomic_DNA"/>
</dbReference>
<dbReference type="KEGG" id="mmi:MMAR_5324"/>
<name>B2HLJ6_MYCMM</name>
<feature type="domain" description="SnoaL-like" evidence="1">
    <location>
        <begin position="19"/>
        <end position="108"/>
    </location>
</feature>
<dbReference type="InterPro" id="IPR037401">
    <property type="entry name" value="SnoaL-like"/>
</dbReference>
<dbReference type="eggNOG" id="COG4319">
    <property type="taxonomic scope" value="Bacteria"/>
</dbReference>
<dbReference type="Gene3D" id="3.10.450.50">
    <property type="match status" value="1"/>
</dbReference>
<dbReference type="InterPro" id="IPR032710">
    <property type="entry name" value="NTF2-like_dom_sf"/>
</dbReference>
<organism evidence="2 3">
    <name type="scientific">Mycobacterium marinum (strain ATCC BAA-535 / M)</name>
    <dbReference type="NCBI Taxonomy" id="216594"/>
    <lineage>
        <taxon>Bacteria</taxon>
        <taxon>Bacillati</taxon>
        <taxon>Actinomycetota</taxon>
        <taxon>Actinomycetes</taxon>
        <taxon>Mycobacteriales</taxon>
        <taxon>Mycobacteriaceae</taxon>
        <taxon>Mycobacterium</taxon>
        <taxon>Mycobacterium ulcerans group</taxon>
    </lineage>
</organism>
<dbReference type="STRING" id="216594.MMAR_5324"/>
<dbReference type="Pfam" id="PF12680">
    <property type="entry name" value="SnoaL_2"/>
    <property type="match status" value="1"/>
</dbReference>
<dbReference type="SUPFAM" id="SSF54427">
    <property type="entry name" value="NTF2-like"/>
    <property type="match status" value="1"/>
</dbReference>
<gene>
    <name evidence="2" type="ordered locus">MMAR_5324</name>
</gene>
<proteinExistence type="predicted"/>
<evidence type="ECO:0000259" key="1">
    <source>
        <dbReference type="Pfam" id="PF12680"/>
    </source>
</evidence>
<evidence type="ECO:0000313" key="2">
    <source>
        <dbReference type="EMBL" id="ACC43728.1"/>
    </source>
</evidence>
<dbReference type="AlphaFoldDB" id="B2HLJ6"/>
<accession>B2HLJ6</accession>
<dbReference type="HOGENOM" id="CLU_142681_0_0_11"/>
<evidence type="ECO:0000313" key="3">
    <source>
        <dbReference type="Proteomes" id="UP000001190"/>
    </source>
</evidence>
<keyword evidence="3" id="KW-1185">Reference proteome</keyword>
<sequence>MQGSTMTRTPQEVFAHHGRALAAGDLDEIIADYDDDSVLLTAAGVARGKDAIRQVFVKLLDDLPGATWDLKSQVFDGDLLFLEWAADSAHHRVDDGVDTFIFDGGMIRAQTVRYTPQAKG</sequence>
<protein>
    <recommendedName>
        <fullName evidence="1">SnoaL-like domain-containing protein</fullName>
    </recommendedName>
</protein>